<reference evidence="1 2" key="1">
    <citation type="submission" date="2014-06" db="EMBL/GenBank/DDBJ databases">
        <title>Rhizobium pelagicum/R2-400B4.</title>
        <authorList>
            <person name="Kimes N.E."/>
            <person name="Lopez-Perez M."/>
        </authorList>
    </citation>
    <scope>NUCLEOTIDE SEQUENCE [LARGE SCALE GENOMIC DNA]</scope>
    <source>
        <strain evidence="1 2">R2-400B4</strain>
    </source>
</reference>
<proteinExistence type="predicted"/>
<comment type="caution">
    <text evidence="1">The sequence shown here is derived from an EMBL/GenBank/DDBJ whole genome shotgun (WGS) entry which is preliminary data.</text>
</comment>
<protein>
    <submittedName>
        <fullName evidence="1">Uncharacterized protein</fullName>
    </submittedName>
</protein>
<accession>A0A922NZ17</accession>
<keyword evidence="2" id="KW-1185">Reference proteome</keyword>
<evidence type="ECO:0000313" key="2">
    <source>
        <dbReference type="Proteomes" id="UP000052167"/>
    </source>
</evidence>
<organism evidence="1 2">
    <name type="scientific">Pseudorhizobium pelagicum</name>
    <dbReference type="NCBI Taxonomy" id="1509405"/>
    <lineage>
        <taxon>Bacteria</taxon>
        <taxon>Pseudomonadati</taxon>
        <taxon>Pseudomonadota</taxon>
        <taxon>Alphaproteobacteria</taxon>
        <taxon>Hyphomicrobiales</taxon>
        <taxon>Rhizobiaceae</taxon>
        <taxon>Rhizobium/Agrobacterium group</taxon>
        <taxon>Pseudorhizobium</taxon>
    </lineage>
</organism>
<sequence length="115" mass="12045">MPGPFREAIMSAADHHLTSPFVQTALPLALASALMAGIAQQAGLFQAEAGTAALYEPQVAVIPPRTFQYRADGERSVASMSPLVRIARPPAHLSGTPEAVAVLSAPRPTISDSVW</sequence>
<name>A0A922NZ17_9HYPH</name>
<evidence type="ECO:0000313" key="1">
    <source>
        <dbReference type="EMBL" id="KEQ09007.1"/>
    </source>
</evidence>
<dbReference type="EMBL" id="JOKJ01000008">
    <property type="protein sequence ID" value="KEQ09007.1"/>
    <property type="molecule type" value="Genomic_DNA"/>
</dbReference>
<gene>
    <name evidence="1" type="ORF">GV68_24835</name>
</gene>
<dbReference type="Proteomes" id="UP000052167">
    <property type="component" value="Unassembled WGS sequence"/>
</dbReference>
<dbReference type="AlphaFoldDB" id="A0A922NZ17"/>